<proteinExistence type="predicted"/>
<dbReference type="EMBL" id="KV745501">
    <property type="protein sequence ID" value="OCK74345.1"/>
    <property type="molecule type" value="Genomic_DNA"/>
</dbReference>
<keyword evidence="2" id="KW-1185">Reference proteome</keyword>
<dbReference type="AlphaFoldDB" id="A0A8E2J9I8"/>
<dbReference type="PANTHER" id="PTHR37466">
    <property type="entry name" value="SLR1628 PROTEIN"/>
    <property type="match status" value="1"/>
</dbReference>
<evidence type="ECO:0000313" key="1">
    <source>
        <dbReference type="EMBL" id="OCK74345.1"/>
    </source>
</evidence>
<dbReference type="PANTHER" id="PTHR37466:SF1">
    <property type="entry name" value="SLR1628 PROTEIN"/>
    <property type="match status" value="1"/>
</dbReference>
<gene>
    <name evidence="1" type="ORF">K432DRAFT_420354</name>
</gene>
<evidence type="ECO:0000313" key="2">
    <source>
        <dbReference type="Proteomes" id="UP000250266"/>
    </source>
</evidence>
<dbReference type="Proteomes" id="UP000250266">
    <property type="component" value="Unassembled WGS sequence"/>
</dbReference>
<accession>A0A8E2J9I8</accession>
<reference evidence="1 2" key="1">
    <citation type="journal article" date="2016" name="Nat. Commun.">
        <title>Ectomycorrhizal ecology is imprinted in the genome of the dominant symbiotic fungus Cenococcum geophilum.</title>
        <authorList>
            <consortium name="DOE Joint Genome Institute"/>
            <person name="Peter M."/>
            <person name="Kohler A."/>
            <person name="Ohm R.A."/>
            <person name="Kuo A."/>
            <person name="Krutzmann J."/>
            <person name="Morin E."/>
            <person name="Arend M."/>
            <person name="Barry K.W."/>
            <person name="Binder M."/>
            <person name="Choi C."/>
            <person name="Clum A."/>
            <person name="Copeland A."/>
            <person name="Grisel N."/>
            <person name="Haridas S."/>
            <person name="Kipfer T."/>
            <person name="LaButti K."/>
            <person name="Lindquist E."/>
            <person name="Lipzen A."/>
            <person name="Maire R."/>
            <person name="Meier B."/>
            <person name="Mihaltcheva S."/>
            <person name="Molinier V."/>
            <person name="Murat C."/>
            <person name="Poggeler S."/>
            <person name="Quandt C.A."/>
            <person name="Sperisen C."/>
            <person name="Tritt A."/>
            <person name="Tisserant E."/>
            <person name="Crous P.W."/>
            <person name="Henrissat B."/>
            <person name="Nehls U."/>
            <person name="Egli S."/>
            <person name="Spatafora J.W."/>
            <person name="Grigoriev I.V."/>
            <person name="Martin F.M."/>
        </authorList>
    </citation>
    <scope>NUCLEOTIDE SEQUENCE [LARGE SCALE GENOMIC DNA]</scope>
    <source>
        <strain evidence="1 2">CBS 459.81</strain>
    </source>
</reference>
<dbReference type="OrthoDB" id="1517790at2759"/>
<organism evidence="1 2">
    <name type="scientific">Lepidopterella palustris CBS 459.81</name>
    <dbReference type="NCBI Taxonomy" id="1314670"/>
    <lineage>
        <taxon>Eukaryota</taxon>
        <taxon>Fungi</taxon>
        <taxon>Dikarya</taxon>
        <taxon>Ascomycota</taxon>
        <taxon>Pezizomycotina</taxon>
        <taxon>Dothideomycetes</taxon>
        <taxon>Pleosporomycetidae</taxon>
        <taxon>Mytilinidiales</taxon>
        <taxon>Argynnaceae</taxon>
        <taxon>Lepidopterella</taxon>
    </lineage>
</organism>
<protein>
    <submittedName>
        <fullName evidence="1">Uncharacterized protein</fullName>
    </submittedName>
</protein>
<sequence>MASLNVFKKPLHLHSTKPLTGFLRTGYCEVPASDVGNHSVAAVVSDEFLDFSAARGNNLRAAGLTGGCKWCLCAGRWLEALRAFEARGSAAGEEGALVPKVYLNATNEKALEKINLDDLKRFALDREEASSSS</sequence>
<dbReference type="Pfam" id="PF09996">
    <property type="entry name" value="DUF2237"/>
    <property type="match status" value="1"/>
</dbReference>
<dbReference type="Gene3D" id="3.30.56.110">
    <property type="entry name" value="Protein of unknown function DUF2237"/>
    <property type="match status" value="1"/>
</dbReference>
<name>A0A8E2J9I8_9PEZI</name>
<dbReference type="InterPro" id="IPR018714">
    <property type="entry name" value="DUF2237"/>
</dbReference>